<dbReference type="Proteomes" id="UP000004836">
    <property type="component" value="Unassembled WGS sequence"/>
</dbReference>
<dbReference type="HAMAP" id="MF_00218">
    <property type="entry name" value="URO_D"/>
    <property type="match status" value="1"/>
</dbReference>
<evidence type="ECO:0000313" key="12">
    <source>
        <dbReference type="EMBL" id="EJW21064.1"/>
    </source>
</evidence>
<dbReference type="EC" id="4.1.1.37" evidence="3 7"/>
<keyword evidence="13" id="KW-1185">Reference proteome</keyword>
<dbReference type="InterPro" id="IPR006361">
    <property type="entry name" value="Uroporphyrinogen_deCO2ase_HemE"/>
</dbReference>
<comment type="pathway">
    <text evidence="1 7 8">Porphyrin-containing compound metabolism; protoporphyrin-IX biosynthesis; coproporphyrinogen-III from 5-aminolevulinate: step 4/4.</text>
</comment>
<feature type="binding site" evidence="7">
    <location>
        <position position="147"/>
    </location>
    <ligand>
        <name>substrate</name>
    </ligand>
</feature>
<proteinExistence type="inferred from homology"/>
<comment type="caution">
    <text evidence="7">Lacks conserved residue(s) required for the propagation of feature annotation.</text>
</comment>
<feature type="binding site" evidence="7">
    <location>
        <begin position="24"/>
        <end position="28"/>
    </location>
    <ligand>
        <name>substrate</name>
    </ligand>
</feature>
<dbReference type="OrthoDB" id="9806656at2"/>
<feature type="domain" description="Uroporphyrinogen decarboxylase (URO-D)" evidence="11">
    <location>
        <begin position="135"/>
        <end position="151"/>
    </location>
</feature>
<dbReference type="UniPathway" id="UPA00251">
    <property type="reaction ID" value="UER00321"/>
</dbReference>
<keyword evidence="4 7" id="KW-0210">Decarboxylase</keyword>
<comment type="catalytic activity">
    <reaction evidence="7 8">
        <text>uroporphyrinogen III + 4 H(+) = coproporphyrinogen III + 4 CO2</text>
        <dbReference type="Rhea" id="RHEA:19865"/>
        <dbReference type="ChEBI" id="CHEBI:15378"/>
        <dbReference type="ChEBI" id="CHEBI:16526"/>
        <dbReference type="ChEBI" id="CHEBI:57308"/>
        <dbReference type="ChEBI" id="CHEBI:57309"/>
        <dbReference type="EC" id="4.1.1.37"/>
    </reaction>
</comment>
<gene>
    <name evidence="7" type="primary">hemE</name>
    <name evidence="12" type="ORF">IMCC14465_08600</name>
</gene>
<dbReference type="SUPFAM" id="SSF51726">
    <property type="entry name" value="UROD/MetE-like"/>
    <property type="match status" value="1"/>
</dbReference>
<dbReference type="PROSITE" id="PS00907">
    <property type="entry name" value="UROD_2"/>
    <property type="match status" value="1"/>
</dbReference>
<dbReference type="EMBL" id="ALYF01000003">
    <property type="protein sequence ID" value="EJW21064.1"/>
    <property type="molecule type" value="Genomic_DNA"/>
</dbReference>
<comment type="subcellular location">
    <subcellularLocation>
        <location evidence="7">Cytoplasm</location>
    </subcellularLocation>
</comment>
<protein>
    <recommendedName>
        <fullName evidence="3 7">Uroporphyrinogen decarboxylase</fullName>
        <shortName evidence="7">UPD</shortName>
        <shortName evidence="7">URO-D</shortName>
        <ecNumber evidence="3 7">4.1.1.37</ecNumber>
    </recommendedName>
</protein>
<comment type="subunit">
    <text evidence="7">Homodimer.</text>
</comment>
<name>J9DZG3_9PROT</name>
<dbReference type="GO" id="GO:0019353">
    <property type="term" value="P:protoporphyrinogen IX biosynthetic process from glutamate"/>
    <property type="evidence" value="ECO:0007669"/>
    <property type="project" value="TreeGrafter"/>
</dbReference>
<evidence type="ECO:0000259" key="11">
    <source>
        <dbReference type="PROSITE" id="PS00907"/>
    </source>
</evidence>
<evidence type="ECO:0000256" key="1">
    <source>
        <dbReference type="ARBA" id="ARBA00004804"/>
    </source>
</evidence>
<dbReference type="Pfam" id="PF01208">
    <property type="entry name" value="URO-D"/>
    <property type="match status" value="1"/>
</dbReference>
<organism evidence="12 13">
    <name type="scientific">alpha proteobacterium IMCC14465</name>
    <dbReference type="NCBI Taxonomy" id="1220535"/>
    <lineage>
        <taxon>Bacteria</taxon>
        <taxon>Pseudomonadati</taxon>
        <taxon>Pseudomonadota</taxon>
        <taxon>Alphaproteobacteria</taxon>
        <taxon>PS1 clade</taxon>
    </lineage>
</organism>
<dbReference type="CDD" id="cd00717">
    <property type="entry name" value="URO-D"/>
    <property type="match status" value="1"/>
</dbReference>
<dbReference type="GO" id="GO:0005829">
    <property type="term" value="C:cytosol"/>
    <property type="evidence" value="ECO:0007669"/>
    <property type="project" value="TreeGrafter"/>
</dbReference>
<dbReference type="AlphaFoldDB" id="J9DZG3"/>
<keyword evidence="7" id="KW-0963">Cytoplasm</keyword>
<sequence>MQKTMLSMFENLEVPQTPPIWLMRQAGRYLPEYKEVRKQAGSFLNLCYTSELACEVTLQPIRKYQFDASILFADILLIPDALGQKVWFVEGEGPRLEPVKSPDSLTLDNVSSHMQPVYKTLSLLKQRLPEETTLIGFAGSPWTVATYMIAGQGTADQEPAHSLKQNDVSAFQALLDLIVEATIEYLAGQVAHGAEVLQLFDSWAGSLSGDDFDRFCIQPNKAVIDGLRLRGITTPIIGFPRGAKSRYVDFAIQTNVQGLSIDQDMSLTSVLEDLPDTIISQGNLDPLCLLDGGQQMFSKIDHILDVTKGRPHIFNLGHGITQLTPPHHVTDLVNCIRNREK</sequence>
<comment type="similarity">
    <text evidence="2 7 9">Belongs to the uroporphyrinogen decarboxylase family.</text>
</comment>
<keyword evidence="6 7" id="KW-0627">Porphyrin biosynthesis</keyword>
<reference evidence="12 13" key="1">
    <citation type="journal article" date="2012" name="J. Bacteriol.">
        <title>Genome Sequence of Strain IMCC14465, Isolated from the East Sea, Belonging to the PS1 Clade of Alphaproteobacteria.</title>
        <authorList>
            <person name="Yang S.J."/>
            <person name="Kang I."/>
            <person name="Cho J.C."/>
        </authorList>
    </citation>
    <scope>NUCLEOTIDE SEQUENCE [LARGE SCALE GENOMIC DNA]</scope>
    <source>
        <strain evidence="12 13">IMCC14465</strain>
    </source>
</reference>
<evidence type="ECO:0000256" key="8">
    <source>
        <dbReference type="RuleBase" id="RU000554"/>
    </source>
</evidence>
<dbReference type="PANTHER" id="PTHR21091:SF169">
    <property type="entry name" value="UROPORPHYRINOGEN DECARBOXYLASE"/>
    <property type="match status" value="1"/>
</dbReference>
<feature type="binding site" evidence="7">
    <location>
        <position position="74"/>
    </location>
    <ligand>
        <name>substrate</name>
    </ligand>
</feature>
<dbReference type="eggNOG" id="COG0407">
    <property type="taxonomic scope" value="Bacteria"/>
</dbReference>
<dbReference type="STRING" id="1220535.IMCC14465_08600"/>
<evidence type="ECO:0000256" key="9">
    <source>
        <dbReference type="RuleBase" id="RU004169"/>
    </source>
</evidence>
<evidence type="ECO:0000313" key="13">
    <source>
        <dbReference type="Proteomes" id="UP000004836"/>
    </source>
</evidence>
<evidence type="ECO:0000256" key="7">
    <source>
        <dbReference type="HAMAP-Rule" id="MF_00218"/>
    </source>
</evidence>
<evidence type="ECO:0000259" key="10">
    <source>
        <dbReference type="PROSITE" id="PS00906"/>
    </source>
</evidence>
<feature type="binding site" evidence="7">
    <location>
        <position position="202"/>
    </location>
    <ligand>
        <name>substrate</name>
    </ligand>
</feature>
<accession>J9DZG3</accession>
<keyword evidence="5 7" id="KW-0456">Lyase</keyword>
<evidence type="ECO:0000256" key="3">
    <source>
        <dbReference type="ARBA" id="ARBA00012288"/>
    </source>
</evidence>
<evidence type="ECO:0000256" key="2">
    <source>
        <dbReference type="ARBA" id="ARBA00009935"/>
    </source>
</evidence>
<evidence type="ECO:0000256" key="6">
    <source>
        <dbReference type="ARBA" id="ARBA00023244"/>
    </source>
</evidence>
<dbReference type="NCBIfam" id="TIGR01464">
    <property type="entry name" value="hemE"/>
    <property type="match status" value="1"/>
</dbReference>
<dbReference type="GO" id="GO:0004853">
    <property type="term" value="F:uroporphyrinogen decarboxylase activity"/>
    <property type="evidence" value="ECO:0007669"/>
    <property type="project" value="UniProtKB-UniRule"/>
</dbReference>
<dbReference type="InterPro" id="IPR038071">
    <property type="entry name" value="UROD/MetE-like_sf"/>
</dbReference>
<evidence type="ECO:0000256" key="5">
    <source>
        <dbReference type="ARBA" id="ARBA00023239"/>
    </source>
</evidence>
<dbReference type="PANTHER" id="PTHR21091">
    <property type="entry name" value="METHYLTETRAHYDROFOLATE:HOMOCYSTEINE METHYLTRANSFERASE RELATED"/>
    <property type="match status" value="1"/>
</dbReference>
<comment type="function">
    <text evidence="7">Catalyzes the decarboxylation of four acetate groups of uroporphyrinogen-III to yield coproporphyrinogen-III.</text>
</comment>
<feature type="site" description="Transition state stabilizer" evidence="7">
    <location>
        <position position="74"/>
    </location>
</feature>
<feature type="domain" description="Uroporphyrinogen decarboxylase (URO-D)" evidence="10">
    <location>
        <begin position="19"/>
        <end position="28"/>
    </location>
</feature>
<dbReference type="InterPro" id="IPR000257">
    <property type="entry name" value="Uroporphyrinogen_deCOase"/>
</dbReference>
<dbReference type="Gene3D" id="3.20.20.210">
    <property type="match status" value="1"/>
</dbReference>
<comment type="caution">
    <text evidence="12">The sequence shown here is derived from an EMBL/GenBank/DDBJ whole genome shotgun (WGS) entry which is preliminary data.</text>
</comment>
<evidence type="ECO:0000256" key="4">
    <source>
        <dbReference type="ARBA" id="ARBA00022793"/>
    </source>
</evidence>
<feature type="binding site" evidence="7">
    <location>
        <position position="318"/>
    </location>
    <ligand>
        <name>substrate</name>
    </ligand>
</feature>
<dbReference type="PROSITE" id="PS00906">
    <property type="entry name" value="UROD_1"/>
    <property type="match status" value="1"/>
</dbReference>
<dbReference type="PATRIC" id="fig|1220535.3.peg.857"/>